<feature type="compositionally biased region" description="Polar residues" evidence="1">
    <location>
        <begin position="195"/>
        <end position="205"/>
    </location>
</feature>
<accession>A0A1B0G1H0</accession>
<keyword evidence="3" id="KW-1185">Reference proteome</keyword>
<dbReference type="STRING" id="37546.A0A1B0G1H0"/>
<dbReference type="VEuPathDB" id="VectorBase:GMOY007122"/>
<evidence type="ECO:0000313" key="2">
    <source>
        <dbReference type="EnsemblMetazoa" id="GMOY007122-PA"/>
    </source>
</evidence>
<dbReference type="EnsemblMetazoa" id="GMOY007122-RA">
    <property type="protein sequence ID" value="GMOY007122-PA"/>
    <property type="gene ID" value="GMOY007122"/>
</dbReference>
<evidence type="ECO:0000256" key="1">
    <source>
        <dbReference type="SAM" id="MobiDB-lite"/>
    </source>
</evidence>
<name>A0A1B0G1H0_GLOMM</name>
<evidence type="ECO:0000313" key="3">
    <source>
        <dbReference type="Proteomes" id="UP000092444"/>
    </source>
</evidence>
<organism evidence="2 3">
    <name type="scientific">Glossina morsitans morsitans</name>
    <name type="common">Savannah tsetse fly</name>
    <dbReference type="NCBI Taxonomy" id="37546"/>
    <lineage>
        <taxon>Eukaryota</taxon>
        <taxon>Metazoa</taxon>
        <taxon>Ecdysozoa</taxon>
        <taxon>Arthropoda</taxon>
        <taxon>Hexapoda</taxon>
        <taxon>Insecta</taxon>
        <taxon>Pterygota</taxon>
        <taxon>Neoptera</taxon>
        <taxon>Endopterygota</taxon>
        <taxon>Diptera</taxon>
        <taxon>Brachycera</taxon>
        <taxon>Muscomorpha</taxon>
        <taxon>Hippoboscoidea</taxon>
        <taxon>Glossinidae</taxon>
        <taxon>Glossina</taxon>
    </lineage>
</organism>
<proteinExistence type="predicted"/>
<protein>
    <submittedName>
        <fullName evidence="2">Uncharacterized protein</fullName>
    </submittedName>
</protein>
<sequence length="358" mass="40178">MSGDCKSSRTLISWLATMPTVSEASCLKIALLVRASLIGPIMRSFDLITVTLLQGISQYLFKFDLRFNIQLEDIDEAASAEMFANSGKGKPLAQVLREKNSKGHFGTDVKPSAEKLLNQSLSSVQNDVKKKAPVLKQTKLCIRRSLKRSSQHEDGFIAAEQLETKSELFIMPLPKAKYARSNSNLNATVCGGEEQPSTSRAFTHKSSLKEEKQDENKKATVTNPLNQRGRKMVALTSGVEFLIKTCKLYKNLDALWNVYGKLIRYTKGKIRFEHILLMRNIDGTGPVLQCVYFDFNDTLKEFSNGCVIRAVGNFNDTNRLRAFKVRLVNPSSVNAAYLHRIQNINSFVLLQAMENEEN</sequence>
<dbReference type="Proteomes" id="UP000092444">
    <property type="component" value="Unassembled WGS sequence"/>
</dbReference>
<feature type="region of interest" description="Disordered" evidence="1">
    <location>
        <begin position="190"/>
        <end position="219"/>
    </location>
</feature>
<dbReference type="EMBL" id="CCAG010002466">
    <property type="status" value="NOT_ANNOTATED_CDS"/>
    <property type="molecule type" value="Genomic_DNA"/>
</dbReference>
<reference evidence="2" key="1">
    <citation type="submission" date="2020-05" db="UniProtKB">
        <authorList>
            <consortium name="EnsemblMetazoa"/>
        </authorList>
    </citation>
    <scope>IDENTIFICATION</scope>
    <source>
        <strain evidence="2">Yale</strain>
    </source>
</reference>
<feature type="compositionally biased region" description="Basic and acidic residues" evidence="1">
    <location>
        <begin position="207"/>
        <end position="218"/>
    </location>
</feature>
<dbReference type="AlphaFoldDB" id="A0A1B0G1H0"/>